<evidence type="ECO:0000313" key="4">
    <source>
        <dbReference type="Proteomes" id="UP000826271"/>
    </source>
</evidence>
<proteinExistence type="inferred from homology"/>
<dbReference type="GO" id="GO:0016020">
    <property type="term" value="C:membrane"/>
    <property type="evidence" value="ECO:0007669"/>
    <property type="project" value="InterPro"/>
</dbReference>
<reference evidence="3" key="1">
    <citation type="submission" date="2019-10" db="EMBL/GenBank/DDBJ databases">
        <authorList>
            <person name="Zhang R."/>
            <person name="Pan Y."/>
            <person name="Wang J."/>
            <person name="Ma R."/>
            <person name="Yu S."/>
        </authorList>
    </citation>
    <scope>NUCLEOTIDE SEQUENCE</scope>
    <source>
        <strain evidence="3">LA-IB0</strain>
        <tissue evidence="3">Leaf</tissue>
    </source>
</reference>
<evidence type="ECO:0000256" key="2">
    <source>
        <dbReference type="SAM" id="Phobius"/>
    </source>
</evidence>
<dbReference type="GO" id="GO:0015297">
    <property type="term" value="F:antiporter activity"/>
    <property type="evidence" value="ECO:0007669"/>
    <property type="project" value="InterPro"/>
</dbReference>
<sequence>MKGEINKKLLEVVEDHNGNHKEEISLKNKIWKLAAYALVFTVLLRFANSILLGMTSGLGTLCGQAYGARRYHMLGIYLEQSWIILIITSTILSPIFIFATPILKALGQDELIAEVAGSIALWFIPVISYRLVAKCTYRHKART</sequence>
<keyword evidence="4" id="KW-1185">Reference proteome</keyword>
<feature type="transmembrane region" description="Helical" evidence="2">
    <location>
        <begin position="82"/>
        <end position="103"/>
    </location>
</feature>
<protein>
    <submittedName>
        <fullName evidence="3">Uncharacterized protein</fullName>
    </submittedName>
</protein>
<evidence type="ECO:0000256" key="1">
    <source>
        <dbReference type="ARBA" id="ARBA00010199"/>
    </source>
</evidence>
<organism evidence="3 4">
    <name type="scientific">Buddleja alternifolia</name>
    <dbReference type="NCBI Taxonomy" id="168488"/>
    <lineage>
        <taxon>Eukaryota</taxon>
        <taxon>Viridiplantae</taxon>
        <taxon>Streptophyta</taxon>
        <taxon>Embryophyta</taxon>
        <taxon>Tracheophyta</taxon>
        <taxon>Spermatophyta</taxon>
        <taxon>Magnoliopsida</taxon>
        <taxon>eudicotyledons</taxon>
        <taxon>Gunneridae</taxon>
        <taxon>Pentapetalae</taxon>
        <taxon>asterids</taxon>
        <taxon>lamiids</taxon>
        <taxon>Lamiales</taxon>
        <taxon>Scrophulariaceae</taxon>
        <taxon>Buddlejeae</taxon>
        <taxon>Buddleja</taxon>
    </lineage>
</organism>
<dbReference type="InterPro" id="IPR002528">
    <property type="entry name" value="MATE_fam"/>
</dbReference>
<keyword evidence="2" id="KW-0472">Membrane</keyword>
<dbReference type="Pfam" id="PF01554">
    <property type="entry name" value="MatE"/>
    <property type="match status" value="1"/>
</dbReference>
<gene>
    <name evidence="3" type="ORF">BUALT_Bualt16G0106900</name>
</gene>
<keyword evidence="2" id="KW-1133">Transmembrane helix</keyword>
<feature type="transmembrane region" description="Helical" evidence="2">
    <location>
        <begin position="33"/>
        <end position="61"/>
    </location>
</feature>
<dbReference type="Proteomes" id="UP000826271">
    <property type="component" value="Unassembled WGS sequence"/>
</dbReference>
<comment type="caution">
    <text evidence="3">The sequence shown here is derived from an EMBL/GenBank/DDBJ whole genome shotgun (WGS) entry which is preliminary data.</text>
</comment>
<dbReference type="GO" id="GO:0042910">
    <property type="term" value="F:xenobiotic transmembrane transporter activity"/>
    <property type="evidence" value="ECO:0007669"/>
    <property type="project" value="InterPro"/>
</dbReference>
<dbReference type="EMBL" id="WHWC01000016">
    <property type="protein sequence ID" value="KAG8367766.1"/>
    <property type="molecule type" value="Genomic_DNA"/>
</dbReference>
<accession>A0AAV6W8K0</accession>
<name>A0AAV6W8K0_9LAMI</name>
<dbReference type="AlphaFoldDB" id="A0AAV6W8K0"/>
<feature type="transmembrane region" description="Helical" evidence="2">
    <location>
        <begin position="115"/>
        <end position="132"/>
    </location>
</feature>
<evidence type="ECO:0000313" key="3">
    <source>
        <dbReference type="EMBL" id="KAG8367766.1"/>
    </source>
</evidence>
<dbReference type="PANTHER" id="PTHR11206">
    <property type="entry name" value="MULTIDRUG RESISTANCE PROTEIN"/>
    <property type="match status" value="1"/>
</dbReference>
<keyword evidence="2" id="KW-0812">Transmembrane</keyword>
<comment type="similarity">
    <text evidence="1">Belongs to the multi antimicrobial extrusion (MATE) (TC 2.A.66.1) family.</text>
</comment>